<evidence type="ECO:0000313" key="1">
    <source>
        <dbReference type="EMBL" id="BCD99519.1"/>
    </source>
</evidence>
<evidence type="ECO:0000313" key="2">
    <source>
        <dbReference type="Proteomes" id="UP001320119"/>
    </source>
</evidence>
<accession>A0AAN1WL03</accession>
<keyword evidence="2" id="KW-1185">Reference proteome</keyword>
<dbReference type="EMBL" id="AP023086">
    <property type="protein sequence ID" value="BCD99519.1"/>
    <property type="molecule type" value="Genomic_DNA"/>
</dbReference>
<dbReference type="AlphaFoldDB" id="A0AAN1WL03"/>
<name>A0AAN1WL03_9GAMM</name>
<sequence length="289" mass="33168">MRNYLKYSSLKLRSRKGPCDMQGPNFAWAQNLTLTLGDNTIAFKAPRHSPKNAYSGQVRHIDKNNDLVCRSVSESRMPNQNWLELLTLAREWAFYGPWFIGGVSQLQCAAVVITRNYEKADAKNVPESLFHPRAFEYELCKYLTDYYGHKHDNNKADWLAPANWKSLKSLSVFGARFDVAPFHMPNTRDHHIVVPITDKHMLRFSFTFGSWVQATNIRNGQCEFAHVGQERFRIDNTPVLELMESIIQSITITLSDKNQQAYDKVKAENPDLKMAVSETLAPLQWPAES</sequence>
<protein>
    <submittedName>
        <fullName evidence="1">Uncharacterized protein</fullName>
    </submittedName>
</protein>
<dbReference type="Proteomes" id="UP001320119">
    <property type="component" value="Chromosome"/>
</dbReference>
<reference evidence="1 2" key="1">
    <citation type="journal article" date="2022" name="IScience">
        <title>An ultrasensitive nanofiber-based assay for enzymatic hydrolysis and deep-sea microbial degradation of cellulose.</title>
        <authorList>
            <person name="Tsudome M."/>
            <person name="Tachioka M."/>
            <person name="Miyazaki M."/>
            <person name="Uchimura K."/>
            <person name="Tsuda M."/>
            <person name="Takaki Y."/>
            <person name="Deguchi S."/>
        </authorList>
    </citation>
    <scope>NUCLEOTIDE SEQUENCE [LARGE SCALE GENOMIC DNA]</scope>
    <source>
        <strain evidence="1 2">GE09</strain>
    </source>
</reference>
<proteinExistence type="predicted"/>
<gene>
    <name evidence="1" type="ORF">MARGE09_P3721</name>
</gene>
<dbReference type="KEGG" id="marq:MARGE09_P3721"/>
<organism evidence="1 2">
    <name type="scientific">Marinagarivorans cellulosilyticus</name>
    <dbReference type="NCBI Taxonomy" id="2721545"/>
    <lineage>
        <taxon>Bacteria</taxon>
        <taxon>Pseudomonadati</taxon>
        <taxon>Pseudomonadota</taxon>
        <taxon>Gammaproteobacteria</taxon>
        <taxon>Cellvibrionales</taxon>
        <taxon>Cellvibrionaceae</taxon>
        <taxon>Marinagarivorans</taxon>
    </lineage>
</organism>